<keyword evidence="3" id="KW-1185">Reference proteome</keyword>
<reference evidence="2 3" key="1">
    <citation type="submission" date="2019-05" db="EMBL/GenBank/DDBJ databases">
        <title>Dyadobacter AR-3-8 sp. nov., isolated from arctic soil.</title>
        <authorList>
            <person name="Chaudhary D.K."/>
        </authorList>
    </citation>
    <scope>NUCLEOTIDE SEQUENCE [LARGE SCALE GENOMIC DNA]</scope>
    <source>
        <strain evidence="2 3">AR-3-8</strain>
    </source>
</reference>
<accession>A0A4U6CPY1</accession>
<keyword evidence="1" id="KW-1133">Transmembrane helix</keyword>
<evidence type="ECO:0000313" key="2">
    <source>
        <dbReference type="EMBL" id="TKT86530.1"/>
    </source>
</evidence>
<feature type="transmembrane region" description="Helical" evidence="1">
    <location>
        <begin position="42"/>
        <end position="63"/>
    </location>
</feature>
<dbReference type="InterPro" id="IPR052712">
    <property type="entry name" value="Acid_resist_chaperone_HdeD"/>
</dbReference>
<feature type="transmembrane region" description="Helical" evidence="1">
    <location>
        <begin position="18"/>
        <end position="36"/>
    </location>
</feature>
<gene>
    <name evidence="2" type="ORF">FDK13_32125</name>
</gene>
<comment type="caution">
    <text evidence="2">The sequence shown here is derived from an EMBL/GenBank/DDBJ whole genome shotgun (WGS) entry which is preliminary data.</text>
</comment>
<dbReference type="PANTHER" id="PTHR34989">
    <property type="entry name" value="PROTEIN HDED"/>
    <property type="match status" value="1"/>
</dbReference>
<dbReference type="PANTHER" id="PTHR34989:SF1">
    <property type="entry name" value="PROTEIN HDED"/>
    <property type="match status" value="1"/>
</dbReference>
<protein>
    <recommendedName>
        <fullName evidence="4">HdeD family acid-resistance protein</fullName>
    </recommendedName>
</protein>
<sequence length="89" mass="9623">METSPVFTQAPYNIKPGWISFLLGALFILIGIWVLITPAESYLALSVIFSVTFMANGIFEIFSAASSEKSSSRGWVLAGGIFDLLLVSC</sequence>
<name>A0A4U6CPY1_9BACT</name>
<dbReference type="Proteomes" id="UP000304900">
    <property type="component" value="Unassembled WGS sequence"/>
</dbReference>
<keyword evidence="1" id="KW-0812">Transmembrane</keyword>
<dbReference type="InterPro" id="IPR005325">
    <property type="entry name" value="DUF308_memb"/>
</dbReference>
<dbReference type="GO" id="GO:0005886">
    <property type="term" value="C:plasma membrane"/>
    <property type="evidence" value="ECO:0007669"/>
    <property type="project" value="TreeGrafter"/>
</dbReference>
<dbReference type="AlphaFoldDB" id="A0A4U6CPY1"/>
<dbReference type="RefSeq" id="WP_137344124.1">
    <property type="nucleotide sequence ID" value="NZ_SZVO01000024.1"/>
</dbReference>
<proteinExistence type="predicted"/>
<dbReference type="OrthoDB" id="7059775at2"/>
<dbReference type="Pfam" id="PF03729">
    <property type="entry name" value="DUF308"/>
    <property type="match status" value="1"/>
</dbReference>
<evidence type="ECO:0008006" key="4">
    <source>
        <dbReference type="Google" id="ProtNLM"/>
    </source>
</evidence>
<evidence type="ECO:0000256" key="1">
    <source>
        <dbReference type="SAM" id="Phobius"/>
    </source>
</evidence>
<organism evidence="2 3">
    <name type="scientific">Dyadobacter frigoris</name>
    <dbReference type="NCBI Taxonomy" id="2576211"/>
    <lineage>
        <taxon>Bacteria</taxon>
        <taxon>Pseudomonadati</taxon>
        <taxon>Bacteroidota</taxon>
        <taxon>Cytophagia</taxon>
        <taxon>Cytophagales</taxon>
        <taxon>Spirosomataceae</taxon>
        <taxon>Dyadobacter</taxon>
    </lineage>
</organism>
<evidence type="ECO:0000313" key="3">
    <source>
        <dbReference type="Proteomes" id="UP000304900"/>
    </source>
</evidence>
<dbReference type="EMBL" id="SZVO01000024">
    <property type="protein sequence ID" value="TKT86530.1"/>
    <property type="molecule type" value="Genomic_DNA"/>
</dbReference>
<keyword evidence="1" id="KW-0472">Membrane</keyword>